<feature type="region of interest" description="Disordered" evidence="3">
    <location>
        <begin position="152"/>
        <end position="182"/>
    </location>
</feature>
<dbReference type="GO" id="GO:0003682">
    <property type="term" value="F:chromatin binding"/>
    <property type="evidence" value="ECO:0007669"/>
    <property type="project" value="TreeGrafter"/>
</dbReference>
<comment type="subcellular location">
    <subcellularLocation>
        <location evidence="1">Nucleus</location>
    </subcellularLocation>
</comment>
<dbReference type="InterPro" id="IPR039781">
    <property type="entry name" value="Rad21/Rec8-like"/>
</dbReference>
<dbReference type="AlphaFoldDB" id="A0AAD6UM61"/>
<feature type="compositionally biased region" description="Acidic residues" evidence="3">
    <location>
        <begin position="152"/>
        <end position="162"/>
    </location>
</feature>
<dbReference type="Pfam" id="PF04825">
    <property type="entry name" value="Rad21_Rec8_N"/>
    <property type="match status" value="1"/>
</dbReference>
<feature type="region of interest" description="Disordered" evidence="3">
    <location>
        <begin position="511"/>
        <end position="587"/>
    </location>
</feature>
<gene>
    <name evidence="5" type="ORF">B0H15DRAFT_812651</name>
</gene>
<keyword evidence="6" id="KW-1185">Reference proteome</keyword>
<dbReference type="EMBL" id="JARJCN010000002">
    <property type="protein sequence ID" value="KAJ7103545.1"/>
    <property type="molecule type" value="Genomic_DNA"/>
</dbReference>
<keyword evidence="2" id="KW-0539">Nucleus</keyword>
<sequence>MFFSPELLAKRDSGFGLLWLAATLGSKSTFKKLPKRSVLTADISQLCDLISTPSEPLALRLSSNLMIGVARVYKVKQEIFMTDVSNCVASLKKVVHEMQSAAAMEAHLQMAVPTARPSALTLAKDPKAAYLMDFDALVADWDEYLNIGEQPQLEDVETDDDGFDSKIKSRKSGRKNKASQLAEDPRAADIYTLKEHHDHLLSNSFDLSFDANGGIDPSSSQMGGAFVLDDIFLAASDALDISEGLGDLGDDLAKELGEGWGNFPDNAYNMDLDIPEMNAPNMLIDPDFLGAEEMVERSESLVPGTPRKRKAGTSWDKENVPPPSQRTKSLLPSALSPATSFSRMLLSQDEEPQMPLNDVTAINDQNQIRRSVKTAKKTRLLLDARTELTDDELKAARAQYLEGQNALRREMNQKRFEKNGGKILETMMWGAPRGVQAESLVEFWQENFKVQVEARTGLLAIHHPSDEPPTKRRKLREPDEEPAPDLGNDMRGEAFDNLNFDIHDADFGAGIGGDNDFNNHPREGSVRSSEEPGQGRHVSRPGSIFGSNFDIAPQAPPSGSQRSSLFPWDNAGGASSSVGGGPLGSDHISVDRAEVRMRGSSLSRRDSSLVPSQTGSVVEALEFSPNKGSLGVGEDYAFDGTILITLP</sequence>
<dbReference type="InterPro" id="IPR006910">
    <property type="entry name" value="Rad21_Rec8_N"/>
</dbReference>
<evidence type="ECO:0000313" key="6">
    <source>
        <dbReference type="Proteomes" id="UP001222325"/>
    </source>
</evidence>
<proteinExistence type="predicted"/>
<name>A0AAD6UM61_9AGAR</name>
<evidence type="ECO:0000313" key="5">
    <source>
        <dbReference type="EMBL" id="KAJ7103545.1"/>
    </source>
</evidence>
<evidence type="ECO:0000256" key="2">
    <source>
        <dbReference type="ARBA" id="ARBA00023242"/>
    </source>
</evidence>
<dbReference type="GO" id="GO:0007062">
    <property type="term" value="P:sister chromatid cohesion"/>
    <property type="evidence" value="ECO:0007669"/>
    <property type="project" value="InterPro"/>
</dbReference>
<feature type="region of interest" description="Disordered" evidence="3">
    <location>
        <begin position="461"/>
        <end position="493"/>
    </location>
</feature>
<dbReference type="GO" id="GO:0008278">
    <property type="term" value="C:cohesin complex"/>
    <property type="evidence" value="ECO:0007669"/>
    <property type="project" value="InterPro"/>
</dbReference>
<dbReference type="PANTHER" id="PTHR12585:SF72">
    <property type="entry name" value="MEIOTIC RECOMBINATION PROTEIN REC8"/>
    <property type="match status" value="1"/>
</dbReference>
<comment type="caution">
    <text evidence="5">The sequence shown here is derived from an EMBL/GenBank/DDBJ whole genome shotgun (WGS) entry which is preliminary data.</text>
</comment>
<accession>A0AAD6UM61</accession>
<evidence type="ECO:0000259" key="4">
    <source>
        <dbReference type="Pfam" id="PF04825"/>
    </source>
</evidence>
<feature type="domain" description="Rad21/Rec8-like protein N-terminal" evidence="4">
    <location>
        <begin position="1"/>
        <end position="104"/>
    </location>
</feature>
<protein>
    <submittedName>
        <fullName evidence="5">Rec8 like protein-domain-containing protein</fullName>
    </submittedName>
</protein>
<evidence type="ECO:0000256" key="3">
    <source>
        <dbReference type="SAM" id="MobiDB-lite"/>
    </source>
</evidence>
<evidence type="ECO:0000256" key="1">
    <source>
        <dbReference type="ARBA" id="ARBA00004123"/>
    </source>
</evidence>
<organism evidence="5 6">
    <name type="scientific">Mycena belliarum</name>
    <dbReference type="NCBI Taxonomy" id="1033014"/>
    <lineage>
        <taxon>Eukaryota</taxon>
        <taxon>Fungi</taxon>
        <taxon>Dikarya</taxon>
        <taxon>Basidiomycota</taxon>
        <taxon>Agaricomycotina</taxon>
        <taxon>Agaricomycetes</taxon>
        <taxon>Agaricomycetidae</taxon>
        <taxon>Agaricales</taxon>
        <taxon>Marasmiineae</taxon>
        <taxon>Mycenaceae</taxon>
        <taxon>Mycena</taxon>
    </lineage>
</organism>
<reference evidence="5" key="1">
    <citation type="submission" date="2023-03" db="EMBL/GenBank/DDBJ databases">
        <title>Massive genome expansion in bonnet fungi (Mycena s.s.) driven by repeated elements and novel gene families across ecological guilds.</title>
        <authorList>
            <consortium name="Lawrence Berkeley National Laboratory"/>
            <person name="Harder C.B."/>
            <person name="Miyauchi S."/>
            <person name="Viragh M."/>
            <person name="Kuo A."/>
            <person name="Thoen E."/>
            <person name="Andreopoulos B."/>
            <person name="Lu D."/>
            <person name="Skrede I."/>
            <person name="Drula E."/>
            <person name="Henrissat B."/>
            <person name="Morin E."/>
            <person name="Kohler A."/>
            <person name="Barry K."/>
            <person name="LaButti K."/>
            <person name="Morin E."/>
            <person name="Salamov A."/>
            <person name="Lipzen A."/>
            <person name="Mereny Z."/>
            <person name="Hegedus B."/>
            <person name="Baldrian P."/>
            <person name="Stursova M."/>
            <person name="Weitz H."/>
            <person name="Taylor A."/>
            <person name="Grigoriev I.V."/>
            <person name="Nagy L.G."/>
            <person name="Martin F."/>
            <person name="Kauserud H."/>
        </authorList>
    </citation>
    <scope>NUCLEOTIDE SEQUENCE</scope>
    <source>
        <strain evidence="5">CBHHK173m</strain>
    </source>
</reference>
<dbReference type="PANTHER" id="PTHR12585">
    <property type="entry name" value="SCC1 / RAD21 FAMILY MEMBER"/>
    <property type="match status" value="1"/>
</dbReference>
<feature type="compositionally biased region" description="Basic residues" evidence="3">
    <location>
        <begin position="168"/>
        <end position="177"/>
    </location>
</feature>
<dbReference type="Proteomes" id="UP001222325">
    <property type="component" value="Unassembled WGS sequence"/>
</dbReference>
<feature type="compositionally biased region" description="Basic and acidic residues" evidence="3">
    <location>
        <begin position="517"/>
        <end position="534"/>
    </location>
</feature>
<feature type="region of interest" description="Disordered" evidence="3">
    <location>
        <begin position="296"/>
        <end position="332"/>
    </location>
</feature>
<dbReference type="GO" id="GO:1990414">
    <property type="term" value="P:replication-born double-strand break repair via sister chromatid exchange"/>
    <property type="evidence" value="ECO:0007669"/>
    <property type="project" value="TreeGrafter"/>
</dbReference>
<dbReference type="GO" id="GO:0005634">
    <property type="term" value="C:nucleus"/>
    <property type="evidence" value="ECO:0007669"/>
    <property type="project" value="UniProtKB-SubCell"/>
</dbReference>